<organism evidence="1 2">
    <name type="scientific">Bauhinia variegata</name>
    <name type="common">Purple orchid tree</name>
    <name type="synonym">Phanera variegata</name>
    <dbReference type="NCBI Taxonomy" id="167791"/>
    <lineage>
        <taxon>Eukaryota</taxon>
        <taxon>Viridiplantae</taxon>
        <taxon>Streptophyta</taxon>
        <taxon>Embryophyta</taxon>
        <taxon>Tracheophyta</taxon>
        <taxon>Spermatophyta</taxon>
        <taxon>Magnoliopsida</taxon>
        <taxon>eudicotyledons</taxon>
        <taxon>Gunneridae</taxon>
        <taxon>Pentapetalae</taxon>
        <taxon>rosids</taxon>
        <taxon>fabids</taxon>
        <taxon>Fabales</taxon>
        <taxon>Fabaceae</taxon>
        <taxon>Cercidoideae</taxon>
        <taxon>Cercideae</taxon>
        <taxon>Bauhiniinae</taxon>
        <taxon>Bauhinia</taxon>
    </lineage>
</organism>
<dbReference type="EMBL" id="CM039435">
    <property type="protein sequence ID" value="KAI4317441.1"/>
    <property type="molecule type" value="Genomic_DNA"/>
</dbReference>
<dbReference type="Proteomes" id="UP000828941">
    <property type="component" value="Chromosome 10"/>
</dbReference>
<name>A0ACB9M1J3_BAUVA</name>
<evidence type="ECO:0000313" key="1">
    <source>
        <dbReference type="EMBL" id="KAI4317441.1"/>
    </source>
</evidence>
<proteinExistence type="predicted"/>
<reference evidence="1 2" key="1">
    <citation type="journal article" date="2022" name="DNA Res.">
        <title>Chromosomal-level genome assembly of the orchid tree Bauhinia variegata (Leguminosae; Cercidoideae) supports the allotetraploid origin hypothesis of Bauhinia.</title>
        <authorList>
            <person name="Zhong Y."/>
            <person name="Chen Y."/>
            <person name="Zheng D."/>
            <person name="Pang J."/>
            <person name="Liu Y."/>
            <person name="Luo S."/>
            <person name="Meng S."/>
            <person name="Qian L."/>
            <person name="Wei D."/>
            <person name="Dai S."/>
            <person name="Zhou R."/>
        </authorList>
    </citation>
    <scope>NUCLEOTIDE SEQUENCE [LARGE SCALE GENOMIC DNA]</scope>
    <source>
        <strain evidence="1">BV-YZ2020</strain>
    </source>
</reference>
<comment type="caution">
    <text evidence="1">The sequence shown here is derived from an EMBL/GenBank/DDBJ whole genome shotgun (WGS) entry which is preliminary data.</text>
</comment>
<evidence type="ECO:0000313" key="2">
    <source>
        <dbReference type="Proteomes" id="UP000828941"/>
    </source>
</evidence>
<protein>
    <submittedName>
        <fullName evidence="1">Uncharacterized protein</fullName>
    </submittedName>
</protein>
<keyword evidence="2" id="KW-1185">Reference proteome</keyword>
<accession>A0ACB9M1J3</accession>
<gene>
    <name evidence="1" type="ORF">L6164_025308</name>
</gene>
<sequence length="207" mass="22964">MVEGGTGLHRNKELPLAVGEEVKKKWGMLNAAIELNLFEIIAKATPPGSLLSASEIASQLPNQYPGLASRLERMLRLLASYNLLICFTHTNENGSTERVYGLSEIDKYLAVCHNWPDDKCEEILRNCYKAQPLNGKVIVVEFILPETPEATDAFNLVSGLDNLMFIIVGGKERTEKEFKNLCKRSGVSKFQVACCAMSALGVMEFHK</sequence>